<comment type="caution">
    <text evidence="10">The sequence shown here is derived from an EMBL/GenBank/DDBJ whole genome shotgun (WGS) entry which is preliminary data.</text>
</comment>
<dbReference type="PATRIC" id="fig|1423730.4.peg.948"/>
<feature type="transmembrane region" description="Helical" evidence="9">
    <location>
        <begin position="491"/>
        <end position="511"/>
    </location>
</feature>
<reference evidence="10 11" key="1">
    <citation type="journal article" date="2015" name="Genome Announc.">
        <title>Expanding the biotechnology potential of lactobacilli through comparative genomics of 213 strains and associated genera.</title>
        <authorList>
            <person name="Sun Z."/>
            <person name="Harris H.M."/>
            <person name="McCann A."/>
            <person name="Guo C."/>
            <person name="Argimon S."/>
            <person name="Zhang W."/>
            <person name="Yang X."/>
            <person name="Jeffery I.B."/>
            <person name="Cooney J.C."/>
            <person name="Kagawa T.F."/>
            <person name="Liu W."/>
            <person name="Song Y."/>
            <person name="Salvetti E."/>
            <person name="Wrobel A."/>
            <person name="Rasinkangas P."/>
            <person name="Parkhill J."/>
            <person name="Rea M.C."/>
            <person name="O'Sullivan O."/>
            <person name="Ritari J."/>
            <person name="Douillard F.P."/>
            <person name="Paul Ross R."/>
            <person name="Yang R."/>
            <person name="Briner A.E."/>
            <person name="Felis G.E."/>
            <person name="de Vos W.M."/>
            <person name="Barrangou R."/>
            <person name="Klaenhammer T.R."/>
            <person name="Caufield P.W."/>
            <person name="Cui Y."/>
            <person name="Zhang H."/>
            <person name="O'Toole P.W."/>
        </authorList>
    </citation>
    <scope>NUCLEOTIDE SEQUENCE [LARGE SCALE GENOMIC DNA]</scope>
    <source>
        <strain evidence="10 11">DSM 22697</strain>
    </source>
</reference>
<evidence type="ECO:0000256" key="6">
    <source>
        <dbReference type="ARBA" id="ARBA00022692"/>
    </source>
</evidence>
<dbReference type="GO" id="GO:0005886">
    <property type="term" value="C:plasma membrane"/>
    <property type="evidence" value="ECO:0007669"/>
    <property type="project" value="UniProtKB-SubCell"/>
</dbReference>
<dbReference type="Proteomes" id="UP000050865">
    <property type="component" value="Unassembled WGS sequence"/>
</dbReference>
<feature type="transmembrane region" description="Helical" evidence="9">
    <location>
        <begin position="76"/>
        <end position="97"/>
    </location>
</feature>
<keyword evidence="2" id="KW-0813">Transport</keyword>
<feature type="transmembrane region" description="Helical" evidence="9">
    <location>
        <begin position="418"/>
        <end position="435"/>
    </location>
</feature>
<dbReference type="PROSITE" id="PS51108">
    <property type="entry name" value="PTS_EIID"/>
    <property type="match status" value="1"/>
</dbReference>
<dbReference type="PANTHER" id="PTHR32502">
    <property type="entry name" value="N-ACETYLGALACTOSAMINE PERMEASE II COMPONENT-RELATED"/>
    <property type="match status" value="1"/>
</dbReference>
<proteinExistence type="predicted"/>
<evidence type="ECO:0000256" key="8">
    <source>
        <dbReference type="ARBA" id="ARBA00023136"/>
    </source>
</evidence>
<accession>A0A0R2FA36</accession>
<dbReference type="InterPro" id="IPR050303">
    <property type="entry name" value="GatZ_KbaZ_carbometab"/>
</dbReference>
<feature type="transmembrane region" description="Helical" evidence="9">
    <location>
        <begin position="343"/>
        <end position="366"/>
    </location>
</feature>
<dbReference type="Pfam" id="PF03609">
    <property type="entry name" value="EII-Sor"/>
    <property type="match status" value="1"/>
</dbReference>
<dbReference type="STRING" id="1423730.FC75_GL000898"/>
<feature type="transmembrane region" description="Helical" evidence="9">
    <location>
        <begin position="192"/>
        <end position="218"/>
    </location>
</feature>
<evidence type="ECO:0000256" key="7">
    <source>
        <dbReference type="ARBA" id="ARBA00022989"/>
    </source>
</evidence>
<gene>
    <name evidence="10" type="ORF">FC75_GL000898</name>
</gene>
<feature type="transmembrane region" description="Helical" evidence="9">
    <location>
        <begin position="372"/>
        <end position="397"/>
    </location>
</feature>
<dbReference type="AlphaFoldDB" id="A0A0R2FA36"/>
<protein>
    <submittedName>
        <fullName evidence="10">Mannose-specific PTS system component IID</fullName>
    </submittedName>
</protein>
<feature type="transmembrane region" description="Helical" evidence="9">
    <location>
        <begin position="467"/>
        <end position="484"/>
    </location>
</feature>
<organism evidence="10 11">
    <name type="scientific">Lacticaseibacillus camelliae DSM 22697 = JCM 13995</name>
    <dbReference type="NCBI Taxonomy" id="1423730"/>
    <lineage>
        <taxon>Bacteria</taxon>
        <taxon>Bacillati</taxon>
        <taxon>Bacillota</taxon>
        <taxon>Bacilli</taxon>
        <taxon>Lactobacillales</taxon>
        <taxon>Lactobacillaceae</taxon>
        <taxon>Lacticaseibacillus</taxon>
    </lineage>
</organism>
<keyword evidence="6 9" id="KW-0812">Transmembrane</keyword>
<evidence type="ECO:0000256" key="1">
    <source>
        <dbReference type="ARBA" id="ARBA00004651"/>
    </source>
</evidence>
<evidence type="ECO:0000313" key="10">
    <source>
        <dbReference type="EMBL" id="KRN25218.1"/>
    </source>
</evidence>
<dbReference type="PROSITE" id="PS51106">
    <property type="entry name" value="PTS_EIIC_TYPE_4"/>
    <property type="match status" value="1"/>
</dbReference>
<dbReference type="Pfam" id="PF03613">
    <property type="entry name" value="EIID-AGA"/>
    <property type="match status" value="1"/>
</dbReference>
<evidence type="ECO:0000256" key="3">
    <source>
        <dbReference type="ARBA" id="ARBA00022475"/>
    </source>
</evidence>
<keyword evidence="3" id="KW-1003">Cell membrane</keyword>
<dbReference type="InterPro" id="IPR004704">
    <property type="entry name" value="PTS_IID_man"/>
</dbReference>
<sequence>MLWGIYTNRALVLSFGVGVILNDIPTALACGAVAELAFMGFGVGAGGTVPPNPIGPGIIGTLMAITMSGVTPQSALALSIPFAVAIQFLQTFVYTLCAGLPEAATNALKAHKFGKFRFIANITVILFAIVGFLLGFLGAYSMSTLKTLVAMIPDWLLTGLNVAGGMLPAIGFAMIMTVMLKKQLIPFALLGYALAAYLQLPVIGIAIIALVFALKFYFEQDENRPLRQMQANQARRNLTMTGSNQLTNSDYRKTTLRSYFLQNGFNYSNYQGLGYSLIMYPAFKKLYGKDPDKLAKVLSENIEFYNTNPNLIPFITSIHLAMADNGMEYKETRGIKMALMGPLAGIGDSLSQFCIAPLFSTIFASLAMNNVALAPVFFVLAENFTLLSIKFAMGAYGKRLGTSMIEKLSAKMSQISEAASMIGVTVIAGLAATFVKMKVTLTYASSAKAAKGAATSTVDIQALLDKVAPALLPVLYTLLMYYLIKKRGWTTYKLVILTVVIGIVLSLVHILGV</sequence>
<keyword evidence="11" id="KW-1185">Reference proteome</keyword>
<feature type="transmembrane region" description="Helical" evidence="9">
    <location>
        <begin position="160"/>
        <end position="180"/>
    </location>
</feature>
<evidence type="ECO:0000256" key="4">
    <source>
        <dbReference type="ARBA" id="ARBA00022597"/>
    </source>
</evidence>
<dbReference type="InterPro" id="IPR004700">
    <property type="entry name" value="PTS_IIC_man"/>
</dbReference>
<name>A0A0R2FA36_9LACO</name>
<keyword evidence="7 9" id="KW-1133">Transmembrane helix</keyword>
<evidence type="ECO:0000313" key="11">
    <source>
        <dbReference type="Proteomes" id="UP000050865"/>
    </source>
</evidence>
<dbReference type="PANTHER" id="PTHR32502:SF23">
    <property type="entry name" value="TRANSPORT PROTEIN, PTS SYSTEM"/>
    <property type="match status" value="1"/>
</dbReference>
<keyword evidence="5" id="KW-0598">Phosphotransferase system</keyword>
<dbReference type="EMBL" id="AYZJ01000017">
    <property type="protein sequence ID" value="KRN25218.1"/>
    <property type="molecule type" value="Genomic_DNA"/>
</dbReference>
<evidence type="ECO:0000256" key="5">
    <source>
        <dbReference type="ARBA" id="ARBA00022683"/>
    </source>
</evidence>
<evidence type="ECO:0000256" key="2">
    <source>
        <dbReference type="ARBA" id="ARBA00022448"/>
    </source>
</evidence>
<feature type="transmembrane region" description="Helical" evidence="9">
    <location>
        <begin position="118"/>
        <end position="140"/>
    </location>
</feature>
<keyword evidence="8 9" id="KW-0472">Membrane</keyword>
<keyword evidence="4" id="KW-0762">Sugar transport</keyword>
<dbReference type="GO" id="GO:0009401">
    <property type="term" value="P:phosphoenolpyruvate-dependent sugar phosphotransferase system"/>
    <property type="evidence" value="ECO:0007669"/>
    <property type="project" value="UniProtKB-KW"/>
</dbReference>
<comment type="subcellular location">
    <subcellularLocation>
        <location evidence="1">Cell membrane</location>
        <topology evidence="1">Multi-pass membrane protein</topology>
    </subcellularLocation>
</comment>
<evidence type="ECO:0000256" key="9">
    <source>
        <dbReference type="SAM" id="Phobius"/>
    </source>
</evidence>